<gene>
    <name evidence="2" type="ORF">KSZ_66030</name>
</gene>
<reference evidence="2 3" key="1">
    <citation type="journal article" date="2021" name="Int. J. Syst. Evol. Microbiol.">
        <title>Reticulibacter mediterranei gen. nov., sp. nov., within the new family Reticulibacteraceae fam. nov., and Ktedonospora formicarum gen. nov., sp. nov., Ktedonobacter robiniae sp. nov., Dictyobacter formicarum sp. nov. and Dictyobacter arantiisoli sp. nov., belonging to the class Ktedonobacteria.</title>
        <authorList>
            <person name="Yabe S."/>
            <person name="Zheng Y."/>
            <person name="Wang C.M."/>
            <person name="Sakai Y."/>
            <person name="Abe K."/>
            <person name="Yokota A."/>
            <person name="Donadio S."/>
            <person name="Cavaletti L."/>
            <person name="Monciardini P."/>
        </authorList>
    </citation>
    <scope>NUCLEOTIDE SEQUENCE [LARGE SCALE GENOMIC DNA]</scope>
    <source>
        <strain evidence="2 3">SOSP1-9</strain>
    </source>
</reference>
<evidence type="ECO:0000313" key="2">
    <source>
        <dbReference type="EMBL" id="GHO88597.1"/>
    </source>
</evidence>
<keyword evidence="3" id="KW-1185">Reference proteome</keyword>
<organism evidence="2 3">
    <name type="scientific">Dictyobacter formicarum</name>
    <dbReference type="NCBI Taxonomy" id="2778368"/>
    <lineage>
        <taxon>Bacteria</taxon>
        <taxon>Bacillati</taxon>
        <taxon>Chloroflexota</taxon>
        <taxon>Ktedonobacteria</taxon>
        <taxon>Ktedonobacterales</taxon>
        <taxon>Dictyobacteraceae</taxon>
        <taxon>Dictyobacter</taxon>
    </lineage>
</organism>
<evidence type="ECO:0000313" key="3">
    <source>
        <dbReference type="Proteomes" id="UP000635565"/>
    </source>
</evidence>
<sequence length="64" mass="7186">MATFAKEKGTRGMAQRGSDKEKGTRRGARAPFFVGGSRWRAEEGRKGEKKERVGVNGQRMIKME</sequence>
<protein>
    <submittedName>
        <fullName evidence="2">Uncharacterized protein</fullName>
    </submittedName>
</protein>
<evidence type="ECO:0000256" key="1">
    <source>
        <dbReference type="SAM" id="MobiDB-lite"/>
    </source>
</evidence>
<accession>A0ABQ3VRU3</accession>
<comment type="caution">
    <text evidence="2">The sequence shown here is derived from an EMBL/GenBank/DDBJ whole genome shotgun (WGS) entry which is preliminary data.</text>
</comment>
<name>A0ABQ3VRU3_9CHLR</name>
<feature type="compositionally biased region" description="Basic and acidic residues" evidence="1">
    <location>
        <begin position="39"/>
        <end position="53"/>
    </location>
</feature>
<dbReference type="EMBL" id="BNJJ01000025">
    <property type="protein sequence ID" value="GHO88597.1"/>
    <property type="molecule type" value="Genomic_DNA"/>
</dbReference>
<proteinExistence type="predicted"/>
<dbReference type="Proteomes" id="UP000635565">
    <property type="component" value="Unassembled WGS sequence"/>
</dbReference>
<feature type="region of interest" description="Disordered" evidence="1">
    <location>
        <begin position="1"/>
        <end position="64"/>
    </location>
</feature>
<feature type="compositionally biased region" description="Basic and acidic residues" evidence="1">
    <location>
        <begin position="1"/>
        <end position="10"/>
    </location>
</feature>